<name>B9BKL8_9BURK</name>
<evidence type="ECO:0000313" key="2">
    <source>
        <dbReference type="Proteomes" id="UP000004535"/>
    </source>
</evidence>
<gene>
    <name evidence="1" type="ORF">BURMUCGD2_5626</name>
</gene>
<comment type="caution">
    <text evidence="1">The sequence shown here is derived from an EMBL/GenBank/DDBJ whole genome shotgun (WGS) entry which is preliminary data.</text>
</comment>
<accession>B9BKL8</accession>
<proteinExistence type="predicted"/>
<sequence>MNRSYEPVRVIGMRAPNLIAEFRCSSYRIAYVVDTPVPSTIADDSSLIPLLR</sequence>
<dbReference type="AlphaFoldDB" id="B9BKL8"/>
<protein>
    <submittedName>
        <fullName evidence="1">Uncharacterized protein</fullName>
    </submittedName>
</protein>
<dbReference type="EMBL" id="ACFC01000002">
    <property type="protein sequence ID" value="EEE08485.1"/>
    <property type="molecule type" value="Genomic_DNA"/>
</dbReference>
<organism evidence="1 2">
    <name type="scientific">Burkholderia multivorans CGD2</name>
    <dbReference type="NCBI Taxonomy" id="513052"/>
    <lineage>
        <taxon>Bacteria</taxon>
        <taxon>Pseudomonadati</taxon>
        <taxon>Pseudomonadota</taxon>
        <taxon>Betaproteobacteria</taxon>
        <taxon>Burkholderiales</taxon>
        <taxon>Burkholderiaceae</taxon>
        <taxon>Burkholderia</taxon>
        <taxon>Burkholderia cepacia complex</taxon>
    </lineage>
</organism>
<reference evidence="1 2" key="1">
    <citation type="journal article" date="2012" name="J. Bacteriol.">
        <title>Draft Genome Sequence Determination for Cystic Fibrosis and Chronic Granulomatous Disease Burkholderia multivorans Isolates.</title>
        <authorList>
            <person name="Varga J.J."/>
            <person name="Losada L."/>
            <person name="Zelazny A.M."/>
            <person name="Brinkac L."/>
            <person name="Harkins D."/>
            <person name="Radune D."/>
            <person name="Hostetler J."/>
            <person name="Sampaio E.P."/>
            <person name="Ronning C.M."/>
            <person name="Nierman W.C."/>
            <person name="Greenberg D.E."/>
            <person name="Holland S.M."/>
            <person name="Goldberg J.B."/>
        </authorList>
    </citation>
    <scope>NUCLEOTIDE SEQUENCE [LARGE SCALE GENOMIC DNA]</scope>
    <source>
        <strain evidence="1 2">CGD2</strain>
    </source>
</reference>
<dbReference type="Proteomes" id="UP000004535">
    <property type="component" value="Unassembled WGS sequence"/>
</dbReference>
<evidence type="ECO:0000313" key="1">
    <source>
        <dbReference type="EMBL" id="EEE08485.1"/>
    </source>
</evidence>